<dbReference type="CDD" id="cd17288">
    <property type="entry name" value="RMtype1_S_LlaAI06ORF1089P_TRD1-CR1_like"/>
    <property type="match status" value="1"/>
</dbReference>
<dbReference type="Pfam" id="PF01420">
    <property type="entry name" value="Methylase_S"/>
    <property type="match status" value="2"/>
</dbReference>
<name>A0A4Q9DCQ1_9BACL</name>
<dbReference type="Gene3D" id="3.90.220.20">
    <property type="entry name" value="DNA methylase specificity domains"/>
    <property type="match status" value="2"/>
</dbReference>
<dbReference type="SUPFAM" id="SSF116734">
    <property type="entry name" value="DNA methylase specificity domain"/>
    <property type="match status" value="2"/>
</dbReference>
<dbReference type="PANTHER" id="PTHR30408:SF12">
    <property type="entry name" value="TYPE I RESTRICTION ENZYME MJAVIII SPECIFICITY SUBUNIT"/>
    <property type="match status" value="1"/>
</dbReference>
<comment type="caution">
    <text evidence="5">The sequence shown here is derived from an EMBL/GenBank/DDBJ whole genome shotgun (WGS) entry which is preliminary data.</text>
</comment>
<evidence type="ECO:0000256" key="2">
    <source>
        <dbReference type="ARBA" id="ARBA00022747"/>
    </source>
</evidence>
<evidence type="ECO:0000256" key="1">
    <source>
        <dbReference type="ARBA" id="ARBA00010923"/>
    </source>
</evidence>
<evidence type="ECO:0000313" key="5">
    <source>
        <dbReference type="EMBL" id="TBL68363.1"/>
    </source>
</evidence>
<sequence>MSKWEKVAWSEVVEIKNGRNQKAVEDINGQYPIYGSGGVMGYANNYICDENTVIIGRKGNINKPIYVSEKFWNVDTAFGLNAKIGRLFPKYLFYFCVMFNFEKLNTTVTIPSLTKSNLLNIEIPLPPLETQKQIAKTLDITAELLAMRKQQLAGLDEFLVSIFFKMFGDPVLNNKKWVTQPMLSVGKFVSGGTPSKERNDFWTGNFPWVSPKDMKVPYISNSIDFISHKVFEETSLKKIAPGQLLIVVRGMILAHSFPTAINTVEVSINQDMKAILPNEDLDVIYLKHCLDNMKHQILKIITTAAHGTKKFDADSMEKVFIPVPPLKLQNQFATIVTKIEEQKALVKQAIDETQYLFDSLMSEYF</sequence>
<dbReference type="PANTHER" id="PTHR30408">
    <property type="entry name" value="TYPE-1 RESTRICTION ENZYME ECOKI SPECIFICITY PROTEIN"/>
    <property type="match status" value="1"/>
</dbReference>
<evidence type="ECO:0000259" key="4">
    <source>
        <dbReference type="Pfam" id="PF01420"/>
    </source>
</evidence>
<keyword evidence="6" id="KW-1185">Reference proteome</keyword>
<evidence type="ECO:0000313" key="6">
    <source>
        <dbReference type="Proteomes" id="UP000293142"/>
    </source>
</evidence>
<keyword evidence="3" id="KW-0238">DNA-binding</keyword>
<dbReference type="Proteomes" id="UP000293142">
    <property type="component" value="Unassembled WGS sequence"/>
</dbReference>
<protein>
    <recommendedName>
        <fullName evidence="4">Type I restriction modification DNA specificity domain-containing protein</fullName>
    </recommendedName>
</protein>
<dbReference type="GO" id="GO:0003677">
    <property type="term" value="F:DNA binding"/>
    <property type="evidence" value="ECO:0007669"/>
    <property type="project" value="UniProtKB-KW"/>
</dbReference>
<dbReference type="RefSeq" id="WP_131018880.1">
    <property type="nucleotide sequence ID" value="NZ_SIRE01000046.1"/>
</dbReference>
<feature type="domain" description="Type I restriction modification DNA specificity" evidence="4">
    <location>
        <begin position="175"/>
        <end position="351"/>
    </location>
</feature>
<dbReference type="InterPro" id="IPR052021">
    <property type="entry name" value="Type-I_RS_S_subunit"/>
</dbReference>
<dbReference type="CDD" id="cd17249">
    <property type="entry name" value="RMtype1_S_EcoR124I-TRD2-CR2_like"/>
    <property type="match status" value="1"/>
</dbReference>
<dbReference type="AlphaFoldDB" id="A0A4Q9DCQ1"/>
<proteinExistence type="inferred from homology"/>
<dbReference type="InterPro" id="IPR000055">
    <property type="entry name" value="Restrct_endonuc_typeI_TRD"/>
</dbReference>
<dbReference type="InterPro" id="IPR044946">
    <property type="entry name" value="Restrct_endonuc_typeI_TRD_sf"/>
</dbReference>
<dbReference type="EMBL" id="SIRE01000046">
    <property type="protein sequence ID" value="TBL68363.1"/>
    <property type="molecule type" value="Genomic_DNA"/>
</dbReference>
<organism evidence="5 6">
    <name type="scientific">Paenibacillus thalictri</name>
    <dbReference type="NCBI Taxonomy" id="2527873"/>
    <lineage>
        <taxon>Bacteria</taxon>
        <taxon>Bacillati</taxon>
        <taxon>Bacillota</taxon>
        <taxon>Bacilli</taxon>
        <taxon>Bacillales</taxon>
        <taxon>Paenibacillaceae</taxon>
        <taxon>Paenibacillus</taxon>
    </lineage>
</organism>
<accession>A0A4Q9DCQ1</accession>
<keyword evidence="2" id="KW-0680">Restriction system</keyword>
<dbReference type="OrthoDB" id="9811611at2"/>
<comment type="similarity">
    <text evidence="1">Belongs to the type-I restriction system S methylase family.</text>
</comment>
<reference evidence="5 6" key="1">
    <citation type="submission" date="2019-02" db="EMBL/GenBank/DDBJ databases">
        <title>Paenibacillus sp. nov., isolated from surface-sterilized tissue of Thalictrum simplex L.</title>
        <authorList>
            <person name="Tuo L."/>
        </authorList>
    </citation>
    <scope>NUCLEOTIDE SEQUENCE [LARGE SCALE GENOMIC DNA]</scope>
    <source>
        <strain evidence="5 6">N2SHLJ1</strain>
    </source>
</reference>
<dbReference type="GO" id="GO:0009307">
    <property type="term" value="P:DNA restriction-modification system"/>
    <property type="evidence" value="ECO:0007669"/>
    <property type="project" value="UniProtKB-KW"/>
</dbReference>
<feature type="domain" description="Type I restriction modification DNA specificity" evidence="4">
    <location>
        <begin position="1"/>
        <end position="152"/>
    </location>
</feature>
<evidence type="ECO:0000256" key="3">
    <source>
        <dbReference type="ARBA" id="ARBA00023125"/>
    </source>
</evidence>
<gene>
    <name evidence="5" type="ORF">EYB31_38270</name>
</gene>